<feature type="compositionally biased region" description="Low complexity" evidence="4">
    <location>
        <begin position="337"/>
        <end position="353"/>
    </location>
</feature>
<evidence type="ECO:0000313" key="7">
    <source>
        <dbReference type="Proteomes" id="UP000694700"/>
    </source>
</evidence>
<name>A0A8C1XVR0_CYPCA</name>
<keyword evidence="2" id="KW-0547">Nucleotide-binding</keyword>
<evidence type="ECO:0000256" key="3">
    <source>
        <dbReference type="ARBA" id="ARBA00023134"/>
    </source>
</evidence>
<feature type="compositionally biased region" description="Basic and acidic residues" evidence="4">
    <location>
        <begin position="224"/>
        <end position="246"/>
    </location>
</feature>
<protein>
    <recommendedName>
        <fullName evidence="5">AIG1-type G domain-containing protein</fullName>
    </recommendedName>
</protein>
<dbReference type="PANTHER" id="PTHR10903:SF107">
    <property type="entry name" value="GTPASE IMAP FAMILY MEMBER 4-LIKE-RELATED"/>
    <property type="match status" value="1"/>
</dbReference>
<dbReference type="Pfam" id="PF04548">
    <property type="entry name" value="AIG1"/>
    <property type="match status" value="1"/>
</dbReference>
<dbReference type="FunFam" id="3.40.50.300:FF:001809">
    <property type="entry name" value="Si:ch1073-365p7.2"/>
    <property type="match status" value="1"/>
</dbReference>
<dbReference type="PANTHER" id="PTHR10903">
    <property type="entry name" value="GTPASE, IMAP FAMILY MEMBER-RELATED"/>
    <property type="match status" value="1"/>
</dbReference>
<feature type="region of interest" description="Disordered" evidence="4">
    <location>
        <begin position="337"/>
        <end position="396"/>
    </location>
</feature>
<evidence type="ECO:0000259" key="5">
    <source>
        <dbReference type="PROSITE" id="PS51720"/>
    </source>
</evidence>
<accession>A0A8C1XVR0</accession>
<dbReference type="SUPFAM" id="SSF52540">
    <property type="entry name" value="P-loop containing nucleoside triphosphate hydrolases"/>
    <property type="match status" value="1"/>
</dbReference>
<feature type="domain" description="AIG1-type G" evidence="5">
    <location>
        <begin position="21"/>
        <end position="220"/>
    </location>
</feature>
<dbReference type="CDD" id="cd01852">
    <property type="entry name" value="AIG1"/>
    <property type="match status" value="1"/>
</dbReference>
<evidence type="ECO:0000256" key="2">
    <source>
        <dbReference type="ARBA" id="ARBA00022741"/>
    </source>
</evidence>
<evidence type="ECO:0000313" key="6">
    <source>
        <dbReference type="Ensembl" id="ENSCCRP00015084487.1"/>
    </source>
</evidence>
<dbReference type="PROSITE" id="PS51720">
    <property type="entry name" value="G_AIG1"/>
    <property type="match status" value="1"/>
</dbReference>
<sequence length="396" mass="44478">MKRMKKQSENIRSQMSDTQHLSELRIVLMGYKEAGKSSSGNSILGREEFDLKTSAQCLRRHGEVADRHVTVIEAPGWWSDFTVEESPELLKEEILLSVSLCPPGPHAVLLIIRVDIGFKENERKALQGHLDLLSERVWNHTIVLFTCGDSLLDTSIEQHIESEGEDLQWLLDKCGNRYHVLNNQNRSDDTQIKELLEKIDETVAQNNGFHFQIDRKILQEMKERKRAEEQRAEERMKRMKKQRENIRSQMISGAERSDSCSLASSGYGSSEADVNSISGSSHSKDTSLISRFKSEVLKIFNSMECKPLLMSGDERSDAGSVGSSAYGSFSSLPGADGRSVFSSSHSNVPSHSSGLGSLQPISHSVKHSRTKRTQDVPKESKYEHKDPDLDTEVMAE</sequence>
<dbReference type="Proteomes" id="UP000694700">
    <property type="component" value="Unplaced"/>
</dbReference>
<keyword evidence="3" id="KW-0342">GTP-binding</keyword>
<dbReference type="InterPro" id="IPR006703">
    <property type="entry name" value="G_AIG1"/>
</dbReference>
<proteinExistence type="inferred from homology"/>
<dbReference type="Gene3D" id="3.40.50.300">
    <property type="entry name" value="P-loop containing nucleotide triphosphate hydrolases"/>
    <property type="match status" value="1"/>
</dbReference>
<feature type="compositionally biased region" description="Basic and acidic residues" evidence="4">
    <location>
        <begin position="372"/>
        <end position="388"/>
    </location>
</feature>
<dbReference type="InterPro" id="IPR027417">
    <property type="entry name" value="P-loop_NTPase"/>
</dbReference>
<evidence type="ECO:0000256" key="1">
    <source>
        <dbReference type="ARBA" id="ARBA00008535"/>
    </source>
</evidence>
<evidence type="ECO:0000256" key="4">
    <source>
        <dbReference type="SAM" id="MobiDB-lite"/>
    </source>
</evidence>
<reference evidence="6" key="1">
    <citation type="submission" date="2025-08" db="UniProtKB">
        <authorList>
            <consortium name="Ensembl"/>
        </authorList>
    </citation>
    <scope>IDENTIFICATION</scope>
</reference>
<feature type="region of interest" description="Disordered" evidence="4">
    <location>
        <begin position="224"/>
        <end position="265"/>
    </location>
</feature>
<organism evidence="6 7">
    <name type="scientific">Cyprinus carpio</name>
    <name type="common">Common carp</name>
    <dbReference type="NCBI Taxonomy" id="7962"/>
    <lineage>
        <taxon>Eukaryota</taxon>
        <taxon>Metazoa</taxon>
        <taxon>Chordata</taxon>
        <taxon>Craniata</taxon>
        <taxon>Vertebrata</taxon>
        <taxon>Euteleostomi</taxon>
        <taxon>Actinopterygii</taxon>
        <taxon>Neopterygii</taxon>
        <taxon>Teleostei</taxon>
        <taxon>Ostariophysi</taxon>
        <taxon>Cypriniformes</taxon>
        <taxon>Cyprinidae</taxon>
        <taxon>Cyprininae</taxon>
        <taxon>Cyprinus</taxon>
    </lineage>
</organism>
<dbReference type="InterPro" id="IPR045058">
    <property type="entry name" value="GIMA/IAN/Toc"/>
</dbReference>
<dbReference type="AlphaFoldDB" id="A0A8C1XVR0"/>
<dbReference type="GO" id="GO:0005525">
    <property type="term" value="F:GTP binding"/>
    <property type="evidence" value="ECO:0007669"/>
    <property type="project" value="UniProtKB-KW"/>
</dbReference>
<comment type="similarity">
    <text evidence="1">Belongs to the TRAFAC class TrmE-Era-EngA-EngB-Septin-like GTPase superfamily. AIG1/Toc34/Toc159-like paraseptin GTPase family. IAN subfamily.</text>
</comment>
<dbReference type="Ensembl" id="ENSCCRT00015087241.1">
    <property type="protein sequence ID" value="ENSCCRP00015084487.1"/>
    <property type="gene ID" value="ENSCCRG00015034124.1"/>
</dbReference>